<keyword evidence="4" id="KW-1185">Reference proteome</keyword>
<evidence type="ECO:0000313" key="4">
    <source>
        <dbReference type="Proteomes" id="UP001175227"/>
    </source>
</evidence>
<dbReference type="InterPro" id="IPR045338">
    <property type="entry name" value="DUF6535"/>
</dbReference>
<name>A0AA39P870_9AGAR</name>
<gene>
    <name evidence="3" type="ORF">IW261DRAFT_193245</name>
</gene>
<sequence>MCMSTISESSSSERGRIRHARYMGLEKWRVSIIIGLLPILLHVSLGLFLAGLSVYPFKFDILVASGVAIISGCVYAAGELEWDLLENAVMPFLSQSSTLCPKIALAQRDLTCLQTGFPSLNGSRVLIRVFEEVGGILSLYIKFKDASLPGRQKYLPAYLTGHVRDMMIVIDTFASLHISGLGSSAFSFVENLTFLTRLLLYKLDWAAHCLSS</sequence>
<feature type="domain" description="DUF6535" evidence="2">
    <location>
        <begin position="7"/>
        <end position="55"/>
    </location>
</feature>
<protein>
    <recommendedName>
        <fullName evidence="2">DUF6535 domain-containing protein</fullName>
    </recommendedName>
</protein>
<reference evidence="3" key="1">
    <citation type="submission" date="2023-06" db="EMBL/GenBank/DDBJ databases">
        <authorList>
            <consortium name="Lawrence Berkeley National Laboratory"/>
            <person name="Ahrendt S."/>
            <person name="Sahu N."/>
            <person name="Indic B."/>
            <person name="Wong-Bajracharya J."/>
            <person name="Merenyi Z."/>
            <person name="Ke H.-M."/>
            <person name="Monk M."/>
            <person name="Kocsube S."/>
            <person name="Drula E."/>
            <person name="Lipzen A."/>
            <person name="Balint B."/>
            <person name="Henrissat B."/>
            <person name="Andreopoulos B."/>
            <person name="Martin F.M."/>
            <person name="Harder C.B."/>
            <person name="Rigling D."/>
            <person name="Ford K.L."/>
            <person name="Foster G.D."/>
            <person name="Pangilinan J."/>
            <person name="Papanicolaou A."/>
            <person name="Barry K."/>
            <person name="LaButti K."/>
            <person name="Viragh M."/>
            <person name="Koriabine M."/>
            <person name="Yan M."/>
            <person name="Riley R."/>
            <person name="Champramary S."/>
            <person name="Plett K.L."/>
            <person name="Tsai I.J."/>
            <person name="Slot J."/>
            <person name="Sipos G."/>
            <person name="Plett J."/>
            <person name="Nagy L.G."/>
            <person name="Grigoriev I.V."/>
        </authorList>
    </citation>
    <scope>NUCLEOTIDE SEQUENCE</scope>
    <source>
        <strain evidence="3">ICMP 16352</strain>
    </source>
</reference>
<keyword evidence="1" id="KW-0812">Transmembrane</keyword>
<evidence type="ECO:0000256" key="1">
    <source>
        <dbReference type="SAM" id="Phobius"/>
    </source>
</evidence>
<dbReference type="Proteomes" id="UP001175227">
    <property type="component" value="Unassembled WGS sequence"/>
</dbReference>
<feature type="transmembrane region" description="Helical" evidence="1">
    <location>
        <begin position="30"/>
        <end position="55"/>
    </location>
</feature>
<dbReference type="Pfam" id="PF20153">
    <property type="entry name" value="DUF6535"/>
    <property type="match status" value="1"/>
</dbReference>
<keyword evidence="1" id="KW-1133">Transmembrane helix</keyword>
<organism evidence="3 4">
    <name type="scientific">Armillaria novae-zelandiae</name>
    <dbReference type="NCBI Taxonomy" id="153914"/>
    <lineage>
        <taxon>Eukaryota</taxon>
        <taxon>Fungi</taxon>
        <taxon>Dikarya</taxon>
        <taxon>Basidiomycota</taxon>
        <taxon>Agaricomycotina</taxon>
        <taxon>Agaricomycetes</taxon>
        <taxon>Agaricomycetidae</taxon>
        <taxon>Agaricales</taxon>
        <taxon>Marasmiineae</taxon>
        <taxon>Physalacriaceae</taxon>
        <taxon>Armillaria</taxon>
    </lineage>
</organism>
<accession>A0AA39P870</accession>
<dbReference type="AlphaFoldDB" id="A0AA39P870"/>
<evidence type="ECO:0000259" key="2">
    <source>
        <dbReference type="Pfam" id="PF20153"/>
    </source>
</evidence>
<proteinExistence type="predicted"/>
<dbReference type="EMBL" id="JAUEPR010000013">
    <property type="protein sequence ID" value="KAK0478894.1"/>
    <property type="molecule type" value="Genomic_DNA"/>
</dbReference>
<keyword evidence="1" id="KW-0472">Membrane</keyword>
<evidence type="ECO:0000313" key="3">
    <source>
        <dbReference type="EMBL" id="KAK0478894.1"/>
    </source>
</evidence>
<comment type="caution">
    <text evidence="3">The sequence shown here is derived from an EMBL/GenBank/DDBJ whole genome shotgun (WGS) entry which is preliminary data.</text>
</comment>